<feature type="compositionally biased region" description="Low complexity" evidence="1">
    <location>
        <begin position="10"/>
        <end position="19"/>
    </location>
</feature>
<feature type="compositionally biased region" description="Basic residues" evidence="1">
    <location>
        <begin position="71"/>
        <end position="92"/>
    </location>
</feature>
<name>A0A1I8FQV1_9PLAT</name>
<sequence>ARGETLLFTQQQQQPAAAADPIGTQESTGVRGRTDLNGGSSSGGGDAIRQPLFRQRPRESCQQNDSQRQQQQRRRRRDKSKRKQIMTRARKHPTVDRIITVLQDKRFSRMTKPTKSRIYNCRCCENKRTS</sequence>
<protein>
    <submittedName>
        <fullName evidence="3">Death inducer-obliterator 1</fullName>
    </submittedName>
</protein>
<feature type="region of interest" description="Disordered" evidence="1">
    <location>
        <begin position="1"/>
        <end position="92"/>
    </location>
</feature>
<evidence type="ECO:0000256" key="1">
    <source>
        <dbReference type="SAM" id="MobiDB-lite"/>
    </source>
</evidence>
<dbReference type="Proteomes" id="UP000095280">
    <property type="component" value="Unplaced"/>
</dbReference>
<keyword evidence="2" id="KW-1185">Reference proteome</keyword>
<accession>A0A1I8FQV1</accession>
<dbReference type="AlphaFoldDB" id="A0A1I8FQV1"/>
<evidence type="ECO:0000313" key="2">
    <source>
        <dbReference type="Proteomes" id="UP000095280"/>
    </source>
</evidence>
<proteinExistence type="predicted"/>
<evidence type="ECO:0000313" key="3">
    <source>
        <dbReference type="WBParaSite" id="maker-unitig_44797-snap-gene-0.1-mRNA-1"/>
    </source>
</evidence>
<organism evidence="2 3">
    <name type="scientific">Macrostomum lignano</name>
    <dbReference type="NCBI Taxonomy" id="282301"/>
    <lineage>
        <taxon>Eukaryota</taxon>
        <taxon>Metazoa</taxon>
        <taxon>Spiralia</taxon>
        <taxon>Lophotrochozoa</taxon>
        <taxon>Platyhelminthes</taxon>
        <taxon>Rhabditophora</taxon>
        <taxon>Macrostomorpha</taxon>
        <taxon>Macrostomida</taxon>
        <taxon>Macrostomidae</taxon>
        <taxon>Macrostomum</taxon>
    </lineage>
</organism>
<dbReference type="WBParaSite" id="maker-unitig_44797-snap-gene-0.1-mRNA-1">
    <property type="protein sequence ID" value="maker-unitig_44797-snap-gene-0.1-mRNA-1"/>
    <property type="gene ID" value="maker-unitig_44797-snap-gene-0.1"/>
</dbReference>
<reference evidence="3" key="1">
    <citation type="submission" date="2016-11" db="UniProtKB">
        <authorList>
            <consortium name="WormBaseParasite"/>
        </authorList>
    </citation>
    <scope>IDENTIFICATION</scope>
</reference>